<protein>
    <recommendedName>
        <fullName evidence="4">TVP38/TMEM64 family membrane protein</fullName>
    </recommendedName>
</protein>
<keyword evidence="1" id="KW-0472">Membrane</keyword>
<feature type="transmembrane region" description="Helical" evidence="1">
    <location>
        <begin position="51"/>
        <end position="76"/>
    </location>
</feature>
<sequence>MSLPAVPARGRIAGLLKLALFVAIVVVGNLLTRGVVDGLEMTIRPSTEPTLHRIIMIAMVAYMLLMAIPFVPGVEVGLALMMILGPKIVPLVFGCTLVSLTLAFLIGRWVPEASIAQFLRELHLNRAGNFLAEFEGLSAQQRLAKLSAKTPKRWLPWLARHRYLTLMLAINLPGNIVVGGGGGLAMMAGMSRLFPMPRYLLTILVAVSPVPLVLLLFGEQLASWPI</sequence>
<keyword evidence="1" id="KW-1133">Transmembrane helix</keyword>
<evidence type="ECO:0000256" key="1">
    <source>
        <dbReference type="SAM" id="Phobius"/>
    </source>
</evidence>
<comment type="caution">
    <text evidence="2">The sequence shown here is derived from an EMBL/GenBank/DDBJ whole genome shotgun (WGS) entry which is preliminary data.</text>
</comment>
<feature type="transmembrane region" description="Helical" evidence="1">
    <location>
        <begin position="199"/>
        <end position="218"/>
    </location>
</feature>
<evidence type="ECO:0008006" key="4">
    <source>
        <dbReference type="Google" id="ProtNLM"/>
    </source>
</evidence>
<accession>A0ABU5NZF7</accession>
<keyword evidence="1" id="KW-0812">Transmembrane</keyword>
<feature type="transmembrane region" description="Helical" evidence="1">
    <location>
        <begin position="163"/>
        <end position="187"/>
    </location>
</feature>
<organism evidence="2 3">
    <name type="scientific">Marinobacter qingdaonensis</name>
    <dbReference type="NCBI Taxonomy" id="3108486"/>
    <lineage>
        <taxon>Bacteria</taxon>
        <taxon>Pseudomonadati</taxon>
        <taxon>Pseudomonadota</taxon>
        <taxon>Gammaproteobacteria</taxon>
        <taxon>Pseudomonadales</taxon>
        <taxon>Marinobacteraceae</taxon>
        <taxon>Marinobacter</taxon>
    </lineage>
</organism>
<gene>
    <name evidence="2" type="ORF">U5822_10630</name>
</gene>
<keyword evidence="3" id="KW-1185">Reference proteome</keyword>
<dbReference type="Proteomes" id="UP001305746">
    <property type="component" value="Unassembled WGS sequence"/>
</dbReference>
<evidence type="ECO:0000313" key="2">
    <source>
        <dbReference type="EMBL" id="MEA1081127.1"/>
    </source>
</evidence>
<feature type="transmembrane region" description="Helical" evidence="1">
    <location>
        <begin position="12"/>
        <end position="31"/>
    </location>
</feature>
<dbReference type="RefSeq" id="WP_322855600.1">
    <property type="nucleotide sequence ID" value="NZ_JAYDCJ010000003.1"/>
</dbReference>
<name>A0ABU5NZF7_9GAMM</name>
<evidence type="ECO:0000313" key="3">
    <source>
        <dbReference type="Proteomes" id="UP001305746"/>
    </source>
</evidence>
<feature type="transmembrane region" description="Helical" evidence="1">
    <location>
        <begin position="88"/>
        <end position="110"/>
    </location>
</feature>
<dbReference type="EMBL" id="JAYDCJ010000003">
    <property type="protein sequence ID" value="MEA1081127.1"/>
    <property type="molecule type" value="Genomic_DNA"/>
</dbReference>
<reference evidence="2 3" key="1">
    <citation type="submission" date="2023-12" db="EMBL/GenBank/DDBJ databases">
        <title>Marinobacter qingdaonensis sp. nov., isolated from the intertidal sediment of Qingdao, PR China.</title>
        <authorList>
            <person name="Li Y."/>
        </authorList>
    </citation>
    <scope>NUCLEOTIDE SEQUENCE [LARGE SCALE GENOMIC DNA]</scope>
    <source>
        <strain evidence="2 3">ASW11-75</strain>
    </source>
</reference>
<proteinExistence type="predicted"/>